<accession>A0A9P0MYU8</accession>
<name>A0A9P0MYU8_NEZVI</name>
<reference evidence="1" key="1">
    <citation type="submission" date="2022-01" db="EMBL/GenBank/DDBJ databases">
        <authorList>
            <person name="King R."/>
        </authorList>
    </citation>
    <scope>NUCLEOTIDE SEQUENCE</scope>
</reference>
<dbReference type="AlphaFoldDB" id="A0A9P0MYU8"/>
<keyword evidence="2" id="KW-1185">Reference proteome</keyword>
<gene>
    <name evidence="1" type="ORF">NEZAVI_LOCUS15169</name>
</gene>
<dbReference type="Proteomes" id="UP001152798">
    <property type="component" value="Chromosome 7"/>
</dbReference>
<organism evidence="1 2">
    <name type="scientific">Nezara viridula</name>
    <name type="common">Southern green stink bug</name>
    <name type="synonym">Cimex viridulus</name>
    <dbReference type="NCBI Taxonomy" id="85310"/>
    <lineage>
        <taxon>Eukaryota</taxon>
        <taxon>Metazoa</taxon>
        <taxon>Ecdysozoa</taxon>
        <taxon>Arthropoda</taxon>
        <taxon>Hexapoda</taxon>
        <taxon>Insecta</taxon>
        <taxon>Pterygota</taxon>
        <taxon>Neoptera</taxon>
        <taxon>Paraneoptera</taxon>
        <taxon>Hemiptera</taxon>
        <taxon>Heteroptera</taxon>
        <taxon>Panheteroptera</taxon>
        <taxon>Pentatomomorpha</taxon>
        <taxon>Pentatomoidea</taxon>
        <taxon>Pentatomidae</taxon>
        <taxon>Pentatominae</taxon>
        <taxon>Nezara</taxon>
    </lineage>
</organism>
<protein>
    <submittedName>
        <fullName evidence="1">Uncharacterized protein</fullName>
    </submittedName>
</protein>
<proteinExistence type="predicted"/>
<evidence type="ECO:0000313" key="2">
    <source>
        <dbReference type="Proteomes" id="UP001152798"/>
    </source>
</evidence>
<evidence type="ECO:0000313" key="1">
    <source>
        <dbReference type="EMBL" id="CAH1407458.1"/>
    </source>
</evidence>
<sequence length="27" mass="3255">MVKLLRNNLLCVSKNVCTRENHEIKWI</sequence>
<dbReference type="EMBL" id="OV725083">
    <property type="protein sequence ID" value="CAH1407458.1"/>
    <property type="molecule type" value="Genomic_DNA"/>
</dbReference>